<protein>
    <submittedName>
        <fullName evidence="4">PaaI family thioesterase</fullName>
    </submittedName>
    <submittedName>
        <fullName evidence="3">Phenylacetic acid degradation-related protein domain protein</fullName>
    </submittedName>
</protein>
<feature type="domain" description="Thioesterase" evidence="2">
    <location>
        <begin position="47"/>
        <end position="119"/>
    </location>
</feature>
<dbReference type="InterPro" id="IPR006683">
    <property type="entry name" value="Thioestr_dom"/>
</dbReference>
<evidence type="ECO:0000259" key="2">
    <source>
        <dbReference type="Pfam" id="PF03061"/>
    </source>
</evidence>
<sequence>MQDILEEIHRWYGKDEFKKLLGMKNIQVKENGILMFLPYKKELTNPHGIIHGGAIASLADTAMAVIITINYGLCYTKSFKIEFHTPAQENLYVNAHIVKKKMGFCIAEAEVKNKKNQLVAKAIGKYFVKAHHKIRNF</sequence>
<dbReference type="InterPro" id="IPR052723">
    <property type="entry name" value="Acyl-CoA_thioesterase_PaaI"/>
</dbReference>
<dbReference type="PANTHER" id="PTHR42856:SF1">
    <property type="entry name" value="ACYL-COENZYME A THIOESTERASE PAAI"/>
    <property type="match status" value="1"/>
</dbReference>
<reference evidence="4" key="2">
    <citation type="journal article" date="2020" name="mSystems">
        <title>Genome- and Community-Level Interaction Insights into Carbon Utilization and Element Cycling Functions of Hydrothermarchaeota in Hydrothermal Sediment.</title>
        <authorList>
            <person name="Zhou Z."/>
            <person name="Liu Y."/>
            <person name="Xu W."/>
            <person name="Pan J."/>
            <person name="Luo Z.H."/>
            <person name="Li M."/>
        </authorList>
    </citation>
    <scope>NUCLEOTIDE SEQUENCE [LARGE SCALE GENOMIC DNA]</scope>
    <source>
        <strain evidence="4">HyVt-389</strain>
    </source>
</reference>
<dbReference type="OrthoDB" id="5472145at2"/>
<organism evidence="4">
    <name type="scientific">Desulfofervidus auxilii</name>
    <dbReference type="NCBI Taxonomy" id="1621989"/>
    <lineage>
        <taxon>Bacteria</taxon>
        <taxon>Pseudomonadati</taxon>
        <taxon>Thermodesulfobacteriota</taxon>
        <taxon>Candidatus Desulfofervidia</taxon>
        <taxon>Candidatus Desulfofervidales</taxon>
        <taxon>Candidatus Desulfofervidaceae</taxon>
        <taxon>Candidatus Desulfofervidus</taxon>
    </lineage>
</organism>
<dbReference type="CDD" id="cd03443">
    <property type="entry name" value="PaaI_thioesterase"/>
    <property type="match status" value="1"/>
</dbReference>
<evidence type="ECO:0000256" key="1">
    <source>
        <dbReference type="ARBA" id="ARBA00022801"/>
    </source>
</evidence>
<reference evidence="3 5" key="1">
    <citation type="submission" date="2015-10" db="EMBL/GenBank/DDBJ databases">
        <title>Candidatus Desulfofervidus auxilii, a hydrogenotrophic sulfate-reducing bacterium involved in the thermophilic anaerobic oxidation of methane.</title>
        <authorList>
            <person name="Krukenberg V."/>
            <person name="Richter M."/>
            <person name="Wegener G."/>
        </authorList>
    </citation>
    <scope>NUCLEOTIDE SEQUENCE [LARGE SCALE GENOMIC DNA]</scope>
    <source>
        <strain evidence="3 5">HS1</strain>
    </source>
</reference>
<dbReference type="Gene3D" id="3.10.129.10">
    <property type="entry name" value="Hotdog Thioesterase"/>
    <property type="match status" value="1"/>
</dbReference>
<dbReference type="Proteomes" id="UP000070560">
    <property type="component" value="Chromosome"/>
</dbReference>
<dbReference type="KEGG" id="daw:HS1_001493"/>
<dbReference type="PANTHER" id="PTHR42856">
    <property type="entry name" value="ACYL-COENZYME A THIOESTERASE PAAI"/>
    <property type="match status" value="1"/>
</dbReference>
<evidence type="ECO:0000313" key="3">
    <source>
        <dbReference type="EMBL" id="AMM41292.1"/>
    </source>
</evidence>
<keyword evidence="1" id="KW-0378">Hydrolase</keyword>
<evidence type="ECO:0000313" key="4">
    <source>
        <dbReference type="EMBL" id="HEC68480.1"/>
    </source>
</evidence>
<proteinExistence type="predicted"/>
<dbReference type="InterPro" id="IPR029069">
    <property type="entry name" value="HotDog_dom_sf"/>
</dbReference>
<dbReference type="RefSeq" id="WP_066063120.1">
    <property type="nucleotide sequence ID" value="NZ_CP013015.1"/>
</dbReference>
<dbReference type="InterPro" id="IPR003736">
    <property type="entry name" value="PAAI_dom"/>
</dbReference>
<dbReference type="SUPFAM" id="SSF54637">
    <property type="entry name" value="Thioesterase/thiol ester dehydrase-isomerase"/>
    <property type="match status" value="1"/>
</dbReference>
<evidence type="ECO:0000313" key="5">
    <source>
        <dbReference type="Proteomes" id="UP000070560"/>
    </source>
</evidence>
<accession>A0A7C1W4N9</accession>
<dbReference type="EMBL" id="CP013015">
    <property type="protein sequence ID" value="AMM41292.1"/>
    <property type="molecule type" value="Genomic_DNA"/>
</dbReference>
<dbReference type="NCBIfam" id="TIGR00369">
    <property type="entry name" value="unchar_dom_1"/>
    <property type="match status" value="1"/>
</dbReference>
<dbReference type="EMBL" id="DRIH01000241">
    <property type="protein sequence ID" value="HEC68480.1"/>
    <property type="molecule type" value="Genomic_DNA"/>
</dbReference>
<dbReference type="Proteomes" id="UP000885738">
    <property type="component" value="Unassembled WGS sequence"/>
</dbReference>
<name>A0A7C1W4N9_DESA2</name>
<keyword evidence="5" id="KW-1185">Reference proteome</keyword>
<dbReference type="AlphaFoldDB" id="A0A7C1W4N9"/>
<gene>
    <name evidence="4" type="ORF">ENI35_06735</name>
    <name evidence="3" type="ORF">HS1_001493</name>
</gene>
<dbReference type="Pfam" id="PF03061">
    <property type="entry name" value="4HBT"/>
    <property type="match status" value="1"/>
</dbReference>
<dbReference type="GO" id="GO:0016289">
    <property type="term" value="F:acyl-CoA hydrolase activity"/>
    <property type="evidence" value="ECO:0007669"/>
    <property type="project" value="UniProtKB-ARBA"/>
</dbReference>